<dbReference type="STRING" id="86630.A0A367JR09"/>
<dbReference type="InterPro" id="IPR014009">
    <property type="entry name" value="PIK_FAT"/>
</dbReference>
<gene>
    <name evidence="19" type="ORF">CU097_002815</name>
</gene>
<evidence type="ECO:0000313" key="20">
    <source>
        <dbReference type="Proteomes" id="UP000252139"/>
    </source>
</evidence>
<dbReference type="PANTHER" id="PTHR11139">
    <property type="entry name" value="ATAXIA TELANGIECTASIA MUTATED ATM -RELATED"/>
    <property type="match status" value="1"/>
</dbReference>
<evidence type="ECO:0000259" key="18">
    <source>
        <dbReference type="PROSITE" id="PS51190"/>
    </source>
</evidence>
<keyword evidence="4" id="KW-0723">Serine/threonine-protein kinase</keyword>
<evidence type="ECO:0000256" key="2">
    <source>
        <dbReference type="ARBA" id="ARBA00012513"/>
    </source>
</evidence>
<dbReference type="InterPro" id="IPR003152">
    <property type="entry name" value="FATC_dom"/>
</dbReference>
<evidence type="ECO:0000259" key="17">
    <source>
        <dbReference type="PROSITE" id="PS51189"/>
    </source>
</evidence>
<keyword evidence="6" id="KW-0808">Transferase</keyword>
<reference evidence="19 20" key="1">
    <citation type="journal article" date="2018" name="G3 (Bethesda)">
        <title>Phylogenetic and Phylogenomic Definition of Rhizopus Species.</title>
        <authorList>
            <person name="Gryganskyi A.P."/>
            <person name="Golan J."/>
            <person name="Dolatabadi S."/>
            <person name="Mondo S."/>
            <person name="Robb S."/>
            <person name="Idnurm A."/>
            <person name="Muszewska A."/>
            <person name="Steczkiewicz K."/>
            <person name="Masonjones S."/>
            <person name="Liao H.L."/>
            <person name="Gajdeczka M.T."/>
            <person name="Anike F."/>
            <person name="Vuek A."/>
            <person name="Anishchenko I.M."/>
            <person name="Voigt K."/>
            <person name="de Hoog G.S."/>
            <person name="Smith M.E."/>
            <person name="Heitman J."/>
            <person name="Vilgalys R."/>
            <person name="Stajich J.E."/>
        </authorList>
    </citation>
    <scope>NUCLEOTIDE SEQUENCE [LARGE SCALE GENOMIC DNA]</scope>
    <source>
        <strain evidence="19 20">CBS 357.93</strain>
    </source>
</reference>
<dbReference type="SMART" id="SM00146">
    <property type="entry name" value="PI3Kc"/>
    <property type="match status" value="1"/>
</dbReference>
<dbReference type="GO" id="GO:0035556">
    <property type="term" value="P:intracellular signal transduction"/>
    <property type="evidence" value="ECO:0007669"/>
    <property type="project" value="UniProtKB-ARBA"/>
</dbReference>
<dbReference type="InterPro" id="IPR003151">
    <property type="entry name" value="PIK-rel_kinase_FAT"/>
</dbReference>
<dbReference type="InterPro" id="IPR045581">
    <property type="entry name" value="DNAPKcs_CC5"/>
</dbReference>
<accession>A0A367JR09</accession>
<keyword evidence="7" id="KW-0547">Nucleotide-binding</keyword>
<evidence type="ECO:0000256" key="14">
    <source>
        <dbReference type="ARBA" id="ARBA00048679"/>
    </source>
</evidence>
<dbReference type="Pfam" id="PF00454">
    <property type="entry name" value="PI3_PI4_kinase"/>
    <property type="match status" value="1"/>
</dbReference>
<comment type="subcellular location">
    <subcellularLocation>
        <location evidence="1">Nucleus</location>
        <location evidence="1">Nucleolus</location>
    </subcellularLocation>
</comment>
<evidence type="ECO:0000256" key="4">
    <source>
        <dbReference type="ARBA" id="ARBA00022527"/>
    </source>
</evidence>
<dbReference type="InterPro" id="IPR037706">
    <property type="entry name" value="DNA-PK_dom"/>
</dbReference>
<evidence type="ECO:0000256" key="11">
    <source>
        <dbReference type="ARBA" id="ARBA00023204"/>
    </source>
</evidence>
<protein>
    <recommendedName>
        <fullName evidence="3">DNA-dependent protein kinase catalytic subunit</fullName>
        <ecNumber evidence="2">2.7.11.1</ecNumber>
    </recommendedName>
</protein>
<feature type="domain" description="PI3K/PI4K catalytic" evidence="16">
    <location>
        <begin position="1734"/>
        <end position="2057"/>
    </location>
</feature>
<dbReference type="InterPro" id="IPR016024">
    <property type="entry name" value="ARM-type_fold"/>
</dbReference>
<evidence type="ECO:0000256" key="3">
    <source>
        <dbReference type="ARBA" id="ARBA00018077"/>
    </source>
</evidence>
<evidence type="ECO:0000256" key="9">
    <source>
        <dbReference type="ARBA" id="ARBA00022777"/>
    </source>
</evidence>
<dbReference type="SUPFAM" id="SSF48371">
    <property type="entry name" value="ARM repeat"/>
    <property type="match status" value="1"/>
</dbReference>
<dbReference type="Gene3D" id="3.30.1010.10">
    <property type="entry name" value="Phosphatidylinositol 3-kinase Catalytic Subunit, Chain A, domain 4"/>
    <property type="match status" value="1"/>
</dbReference>
<dbReference type="SMART" id="SM01344">
    <property type="entry name" value="NUC194"/>
    <property type="match status" value="1"/>
</dbReference>
<dbReference type="SUPFAM" id="SSF56112">
    <property type="entry name" value="Protein kinase-like (PK-like)"/>
    <property type="match status" value="1"/>
</dbReference>
<dbReference type="Gene3D" id="1.10.1070.11">
    <property type="entry name" value="Phosphatidylinositol 3-/4-kinase, catalytic domain"/>
    <property type="match status" value="1"/>
</dbReference>
<keyword evidence="5" id="KW-0597">Phosphoprotein</keyword>
<evidence type="ECO:0000256" key="15">
    <source>
        <dbReference type="SAM" id="MobiDB-lite"/>
    </source>
</evidence>
<dbReference type="EMBL" id="PJQL01000835">
    <property type="protein sequence ID" value="RCH92390.1"/>
    <property type="molecule type" value="Genomic_DNA"/>
</dbReference>
<feature type="domain" description="FATC" evidence="18">
    <location>
        <begin position="2116"/>
        <end position="2148"/>
    </location>
</feature>
<dbReference type="PANTHER" id="PTHR11139:SF68">
    <property type="entry name" value="DNA-DEPENDENT PROTEIN KINASE CATALYTIC SUBUNIT"/>
    <property type="match status" value="1"/>
</dbReference>
<dbReference type="GO" id="GO:0005524">
    <property type="term" value="F:ATP binding"/>
    <property type="evidence" value="ECO:0007669"/>
    <property type="project" value="UniProtKB-KW"/>
</dbReference>
<sequence>MTMELLKKARSVREEGSESEKDEVYEARLEYNQAAYTVAAAIILRTQKTPKKSEAFYDGFLFREDPGYGIWNNIFDRRKELHLQLVLDQNIEKLKLKEIKASMMYKTEKNTTTYFASSALNGSSFTQPSLSEVILQNSLEPSDAATPLESSNSFNNDVEMTEATLNGNDDDDDFLFEIDVFNENPCMRSLREIIEKLHTLIAPPEEEEPTTMPSWMNRLHKSFTNSSISLTTKLYLAKIIINYPIAFEKYALFWIEHLMELVTRGEEYGEPLNYFVQDLCIIIIAWGRHTRLPQNRESKHGLFNFITYLIKHVYHETPRIIRSNIYILRSIFSNWGQDIVVPTKLIYDELSYTGDRLTRSMVGLQLVSIILDHGINPYYDGPEVELEGLTELHFYDAISNNLFNKSKKGKSISVAAAEVMGFVMKYMKNNNMILKDDIEDMFTSKLQSASRIKGREDVFVGCMNALCKHDAELGQPFLPVVIHSLPQYAGVQRTEAVNVITACWKNDPMFLHTLKNSGIMTLIMYRDSNTQVAILNLLNKIFDILTDQDISEMVELMVQVCPEHENLECKKLYYSFLKKAFNPPRADQSLQERLKVYIYRGLLDKDKNISDDIFDYIECTYQLEEDIYKALLKITRNLYTPETEDIYLLYCTQMMLRKAKRSHEYEKPIFENPLPNARFDANYYKLDTSWQKNFSMTPLFVPTQEKTMNVEDIELNIRNTQRSLEFTRTQTLAGSLFSTFNPLQTQEADANENQNESILDKYIDLEKAHERAPSVKDNYTQMRFIKSKKGAINRYHATRNEELKKKLLYLQSIRKEVQDKKVTLCRSYRVGDLPDIQITYKDLLTPLEVLSSADHSISRLLFSSIVIGVVNENEREEYKEQVAQCIINNLYESSLFSIPTIGSFLRIFFELDITNIESKLIKKVSTKSFNQHIGISLLEKQLLIGDTSEKASKRRKTGSSAQLSGEKSKWIDLSLLFKDIDEPGVFRSIYQSYVATYEISKKAIDSEVLGDYATAYNQFGQAKESLHNFVDQSETHLWQEQMLHCYEKLTQWDDIVKDIYAAIPRRDYNKLWEPEYQDPYLYYFMRSFTKQRNGVTDEEGNEIPWSDENPNPLFSFIEKALKNSNQRQFMLRHYSCDVTLASIYQKKYDQGGQFIRKSYESLLTAWTTLHPLAHTSRLAKLADLERTVELEDYIDLAIDIKKRGIDNSKINTFLQALTTRYPDPRIDPIDLWDDIIESRMVFIEDILSLAEEKNQNLTIDSTKFKIVFLNNIINAARIQHNFNVFLTRQNKLKKLGAVKEFNLNRIRQYYHEMKRLSKDNPKRVLFMQYALTRAFAYNMPAIASVQEIHQAKENIASIYGLIKNEIVDTPTLYEKIMRNENVKRAASAAKVDGAEEFVNYLEATGYKNLKEALTDTLYTNCLWKLGKYCDESLSRMGTSSMIQLAVEPIEYSKVVIDSYMKAMDRGHKRAAERFPRILELVELYPEIGPSFVECSENFGSTWLYIRWIPQMVSILDLPIAKYMYPVIKTVAENYPKALYYPFHISYEHYRLVDNKLSEENKMYIEEIRALIRSPIMEEFCTELRRLTNPEHIVKDFIDFLQSIIANENVTEDYIQELYQSFSQLLLNPYSSKLGSIPRAFAQKHGSHLIELMGRNGAKLKNLNRDILKKLAAYVDDVVMKQKPSSRSGADLLKSYSPWLASFKSSEFEEQLEVPGQYNGLSKPYPELHAKVASIDGRVLVMSSIRKPKRIRIYGTDEKEYLFLVKGGEDLRLDQRIEQVFTVMNDMVSKNSFCSSQNIQISTYNVIPMTTSLGLIEWVDNTKPLRACIEEQVDTPARISHMQDKYRSWIAQKGGKGILGYQKAFSLPREQIAEHYREVSVLVKRTLLRDYLMKLAASPEAFLFLRKDFAHSLACISIFGYILGIGDRHLENFLLDMKSGRLIPIDFGHAFGSATEILPIPEIVPFRLTQQLVGALEPLGVSGILEIAMVNVLEAIQNDKDLLLNIMDIFVKEPLLDWKKAAVKQAKHQKTERGSNVSRENSLTEPSSSSSTTDEIKWYPQKKLEIAKRKLEGDNPVDIVVDELTNGHAKFTYYESACKVAQGEPTENVRAKLLGKRCADPKEQVQCLIDLATDPAVLGLMWIGWQSFL</sequence>
<evidence type="ECO:0000256" key="12">
    <source>
        <dbReference type="ARBA" id="ARBA00023242"/>
    </source>
</evidence>
<evidence type="ECO:0000256" key="10">
    <source>
        <dbReference type="ARBA" id="ARBA00022840"/>
    </source>
</evidence>
<dbReference type="CDD" id="cd05172">
    <property type="entry name" value="PIKKc_DNA-PK"/>
    <property type="match status" value="1"/>
</dbReference>
<name>A0A367JR09_RHIAZ</name>
<evidence type="ECO:0000256" key="7">
    <source>
        <dbReference type="ARBA" id="ARBA00022741"/>
    </source>
</evidence>
<dbReference type="InterPro" id="IPR036940">
    <property type="entry name" value="PI3/4_kinase_cat_sf"/>
</dbReference>
<dbReference type="GO" id="GO:0000723">
    <property type="term" value="P:telomere maintenance"/>
    <property type="evidence" value="ECO:0007669"/>
    <property type="project" value="TreeGrafter"/>
</dbReference>
<keyword evidence="10" id="KW-0067">ATP-binding</keyword>
<dbReference type="PROSITE" id="PS51189">
    <property type="entry name" value="FAT"/>
    <property type="match status" value="1"/>
</dbReference>
<dbReference type="Proteomes" id="UP000252139">
    <property type="component" value="Unassembled WGS sequence"/>
</dbReference>
<dbReference type="EC" id="2.7.11.1" evidence="2"/>
<keyword evidence="20" id="KW-1185">Reference proteome</keyword>
<dbReference type="PROSITE" id="PS50290">
    <property type="entry name" value="PI3_4_KINASE_3"/>
    <property type="match status" value="1"/>
</dbReference>
<keyword evidence="11" id="KW-0234">DNA repair</keyword>
<dbReference type="Pfam" id="PF08163">
    <property type="entry name" value="DNAPKcs_CC3"/>
    <property type="match status" value="1"/>
</dbReference>
<evidence type="ECO:0000259" key="16">
    <source>
        <dbReference type="PROSITE" id="PS50290"/>
    </source>
</evidence>
<feature type="region of interest" description="Disordered" evidence="15">
    <location>
        <begin position="2026"/>
        <end position="2054"/>
    </location>
</feature>
<evidence type="ECO:0000313" key="19">
    <source>
        <dbReference type="EMBL" id="RCH92390.1"/>
    </source>
</evidence>
<organism evidence="19 20">
    <name type="scientific">Rhizopus azygosporus</name>
    <name type="common">Rhizopus microsporus var. azygosporus</name>
    <dbReference type="NCBI Taxonomy" id="86630"/>
    <lineage>
        <taxon>Eukaryota</taxon>
        <taxon>Fungi</taxon>
        <taxon>Fungi incertae sedis</taxon>
        <taxon>Mucoromycota</taxon>
        <taxon>Mucoromycotina</taxon>
        <taxon>Mucoromycetes</taxon>
        <taxon>Mucorales</taxon>
        <taxon>Mucorineae</taxon>
        <taxon>Rhizopodaceae</taxon>
        <taxon>Rhizopus</taxon>
    </lineage>
</organism>
<comment type="caution">
    <text evidence="19">The sequence shown here is derived from an EMBL/GenBank/DDBJ whole genome shotgun (WGS) entry which is preliminary data.</text>
</comment>
<dbReference type="PROSITE" id="PS00916">
    <property type="entry name" value="PI3_4_KINASE_2"/>
    <property type="match status" value="1"/>
</dbReference>
<keyword evidence="9" id="KW-0418">Kinase</keyword>
<evidence type="ECO:0000256" key="6">
    <source>
        <dbReference type="ARBA" id="ARBA00022679"/>
    </source>
</evidence>
<dbReference type="SMART" id="SM01343">
    <property type="entry name" value="FATC"/>
    <property type="match status" value="1"/>
</dbReference>
<feature type="domain" description="FAT" evidence="17">
    <location>
        <begin position="920"/>
        <end position="1548"/>
    </location>
</feature>
<comment type="catalytic activity">
    <reaction evidence="13">
        <text>L-threonyl-[protein] + ATP = O-phospho-L-threonyl-[protein] + ADP + H(+)</text>
        <dbReference type="Rhea" id="RHEA:46608"/>
        <dbReference type="Rhea" id="RHEA-COMP:11060"/>
        <dbReference type="Rhea" id="RHEA-COMP:11605"/>
        <dbReference type="ChEBI" id="CHEBI:15378"/>
        <dbReference type="ChEBI" id="CHEBI:30013"/>
        <dbReference type="ChEBI" id="CHEBI:30616"/>
        <dbReference type="ChEBI" id="CHEBI:61977"/>
        <dbReference type="ChEBI" id="CHEBI:456216"/>
        <dbReference type="EC" id="2.7.11.1"/>
    </reaction>
</comment>
<dbReference type="Pfam" id="PF02259">
    <property type="entry name" value="FAT"/>
    <property type="match status" value="1"/>
</dbReference>
<proteinExistence type="predicted"/>
<comment type="catalytic activity">
    <reaction evidence="14">
        <text>L-seryl-[protein] + ATP = O-phospho-L-seryl-[protein] + ADP + H(+)</text>
        <dbReference type="Rhea" id="RHEA:17989"/>
        <dbReference type="Rhea" id="RHEA-COMP:9863"/>
        <dbReference type="Rhea" id="RHEA-COMP:11604"/>
        <dbReference type="ChEBI" id="CHEBI:15378"/>
        <dbReference type="ChEBI" id="CHEBI:29999"/>
        <dbReference type="ChEBI" id="CHEBI:30616"/>
        <dbReference type="ChEBI" id="CHEBI:83421"/>
        <dbReference type="ChEBI" id="CHEBI:456216"/>
        <dbReference type="EC" id="2.7.11.1"/>
    </reaction>
</comment>
<dbReference type="InterPro" id="IPR012582">
    <property type="entry name" value="DNAPKcs_CC3"/>
</dbReference>
<dbReference type="GO" id="GO:0004677">
    <property type="term" value="F:DNA-dependent protein kinase activity"/>
    <property type="evidence" value="ECO:0007669"/>
    <property type="project" value="InterPro"/>
</dbReference>
<dbReference type="InterPro" id="IPR018936">
    <property type="entry name" value="PI3/4_kinase_CS"/>
</dbReference>
<dbReference type="OrthoDB" id="381190at2759"/>
<evidence type="ECO:0000256" key="1">
    <source>
        <dbReference type="ARBA" id="ARBA00004604"/>
    </source>
</evidence>
<dbReference type="GO" id="GO:0005730">
    <property type="term" value="C:nucleolus"/>
    <property type="evidence" value="ECO:0007669"/>
    <property type="project" value="UniProtKB-SubCell"/>
</dbReference>
<dbReference type="PROSITE" id="PS51190">
    <property type="entry name" value="FATC"/>
    <property type="match status" value="1"/>
</dbReference>
<dbReference type="InterPro" id="IPR000403">
    <property type="entry name" value="PI3/4_kinase_cat_dom"/>
</dbReference>
<dbReference type="Pfam" id="PF02260">
    <property type="entry name" value="FATC"/>
    <property type="match status" value="1"/>
</dbReference>
<feature type="compositionally biased region" description="Low complexity" evidence="15">
    <location>
        <begin position="2037"/>
        <end position="2052"/>
    </location>
</feature>
<evidence type="ECO:0000256" key="5">
    <source>
        <dbReference type="ARBA" id="ARBA00022553"/>
    </source>
</evidence>
<dbReference type="InterPro" id="IPR011009">
    <property type="entry name" value="Kinase-like_dom_sf"/>
</dbReference>
<evidence type="ECO:0000256" key="13">
    <source>
        <dbReference type="ARBA" id="ARBA00047899"/>
    </source>
</evidence>
<keyword evidence="12" id="KW-0539">Nucleus</keyword>
<evidence type="ECO:0000256" key="8">
    <source>
        <dbReference type="ARBA" id="ARBA00022763"/>
    </source>
</evidence>
<dbReference type="GO" id="GO:0006303">
    <property type="term" value="P:double-strand break repair via nonhomologous end joining"/>
    <property type="evidence" value="ECO:0007669"/>
    <property type="project" value="InterPro"/>
</dbReference>
<keyword evidence="8" id="KW-0227">DNA damage</keyword>
<dbReference type="Pfam" id="PF19704">
    <property type="entry name" value="DNAPKcs_CC5"/>
    <property type="match status" value="2"/>
</dbReference>
<dbReference type="InterPro" id="IPR050517">
    <property type="entry name" value="DDR_Repair_Kinase"/>
</dbReference>